<dbReference type="InterPro" id="IPR003586">
    <property type="entry name" value="Hint_dom_C"/>
</dbReference>
<keyword evidence="4" id="KW-0067">ATP-binding</keyword>
<name>T5KHC4_MICMQ</name>
<dbReference type="GO" id="GO:0031297">
    <property type="term" value="P:replication fork processing"/>
    <property type="evidence" value="ECO:0007669"/>
    <property type="project" value="TreeGrafter"/>
</dbReference>
<dbReference type="PANTHER" id="PTHR11070:SF30">
    <property type="entry name" value="F-BOX DNA HELICASE 1"/>
    <property type="match status" value="1"/>
</dbReference>
<dbReference type="GO" id="GO:0003677">
    <property type="term" value="F:DNA binding"/>
    <property type="evidence" value="ECO:0007669"/>
    <property type="project" value="InterPro"/>
</dbReference>
<protein>
    <recommendedName>
        <fullName evidence="5">Hint domain-containing protein</fullName>
    </recommendedName>
</protein>
<organism evidence="6 7">
    <name type="scientific">Microbacterium maritypicum MF109</name>
    <dbReference type="NCBI Taxonomy" id="1333857"/>
    <lineage>
        <taxon>Bacteria</taxon>
        <taxon>Bacillati</taxon>
        <taxon>Actinomycetota</taxon>
        <taxon>Actinomycetes</taxon>
        <taxon>Micrococcales</taxon>
        <taxon>Microbacteriaceae</taxon>
        <taxon>Microbacterium</taxon>
    </lineage>
</organism>
<evidence type="ECO:0000259" key="5">
    <source>
        <dbReference type="SMART" id="SM00305"/>
    </source>
</evidence>
<evidence type="ECO:0000313" key="7">
    <source>
        <dbReference type="Proteomes" id="UP000016033"/>
    </source>
</evidence>
<dbReference type="RefSeq" id="WP_021200951.1">
    <property type="nucleotide sequence ID" value="NZ_ATAO01000206.1"/>
</dbReference>
<evidence type="ECO:0000256" key="2">
    <source>
        <dbReference type="ARBA" id="ARBA00022801"/>
    </source>
</evidence>
<keyword evidence="3" id="KW-0347">Helicase</keyword>
<dbReference type="Pfam" id="PF13361">
    <property type="entry name" value="UvrD_C"/>
    <property type="match status" value="1"/>
</dbReference>
<dbReference type="Gene3D" id="3.40.50.300">
    <property type="entry name" value="P-loop containing nucleotide triphosphate hydrolases"/>
    <property type="match status" value="2"/>
</dbReference>
<dbReference type="SUPFAM" id="SSF51294">
    <property type="entry name" value="Hedgehog/intein (Hint) domain"/>
    <property type="match status" value="1"/>
</dbReference>
<dbReference type="GO" id="GO:0016787">
    <property type="term" value="F:hydrolase activity"/>
    <property type="evidence" value="ECO:0007669"/>
    <property type="project" value="UniProtKB-KW"/>
</dbReference>
<keyword evidence="2" id="KW-0378">Hydrolase</keyword>
<gene>
    <name evidence="6" type="ORF">L687_05210</name>
</gene>
<evidence type="ECO:0000256" key="1">
    <source>
        <dbReference type="ARBA" id="ARBA00022741"/>
    </source>
</evidence>
<evidence type="ECO:0000256" key="4">
    <source>
        <dbReference type="ARBA" id="ARBA00022840"/>
    </source>
</evidence>
<dbReference type="PATRIC" id="fig|1333857.3.peg.3020"/>
<dbReference type="Gene3D" id="2.170.16.10">
    <property type="entry name" value="Hedgehog/Intein (Hint) domain"/>
    <property type="match status" value="1"/>
</dbReference>
<dbReference type="AlphaFoldDB" id="T5KHC4"/>
<dbReference type="GO" id="GO:0005524">
    <property type="term" value="F:ATP binding"/>
    <property type="evidence" value="ECO:0007669"/>
    <property type="project" value="UniProtKB-KW"/>
</dbReference>
<accession>T5KHC4</accession>
<dbReference type="InterPro" id="IPR027417">
    <property type="entry name" value="P-loop_NTPase"/>
</dbReference>
<reference evidence="6 7" key="1">
    <citation type="journal article" date="2013" name="Genome Announc.">
        <title>Whole-genome sequences of five oyster-associated bacteria show potential for crude oil hydrocarbon degradation.</title>
        <authorList>
            <person name="Chauhan A."/>
            <person name="Green S."/>
            <person name="Pathak A."/>
            <person name="Thomas J."/>
            <person name="Venkatramanan R."/>
        </authorList>
    </citation>
    <scope>NUCLEOTIDE SEQUENCE [LARGE SCALE GENOMIC DNA]</scope>
    <source>
        <strain evidence="6 7">MF109</strain>
    </source>
</reference>
<dbReference type="GO" id="GO:0000724">
    <property type="term" value="P:double-strand break repair via homologous recombination"/>
    <property type="evidence" value="ECO:0007669"/>
    <property type="project" value="TreeGrafter"/>
</dbReference>
<dbReference type="Pfam" id="PF13245">
    <property type="entry name" value="AAA_19"/>
    <property type="match status" value="1"/>
</dbReference>
<dbReference type="InterPro" id="IPR014017">
    <property type="entry name" value="DNA_helicase_UvrD-like_C"/>
</dbReference>
<dbReference type="PROSITE" id="PS50818">
    <property type="entry name" value="INTEIN_C_TER"/>
    <property type="match status" value="1"/>
</dbReference>
<dbReference type="NCBIfam" id="TIGR01443">
    <property type="entry name" value="intein_Cterm"/>
    <property type="match status" value="1"/>
</dbReference>
<dbReference type="GO" id="GO:0043138">
    <property type="term" value="F:3'-5' DNA helicase activity"/>
    <property type="evidence" value="ECO:0007669"/>
    <property type="project" value="TreeGrafter"/>
</dbReference>
<dbReference type="Proteomes" id="UP000016033">
    <property type="component" value="Unassembled WGS sequence"/>
</dbReference>
<dbReference type="EMBL" id="ATAO01000206">
    <property type="protein sequence ID" value="EQM74859.1"/>
    <property type="molecule type" value="Genomic_DNA"/>
</dbReference>
<comment type="caution">
    <text evidence="6">The sequence shown here is derived from an EMBL/GenBank/DDBJ whole genome shotgun (WGS) entry which is preliminary data.</text>
</comment>
<dbReference type="InterPro" id="IPR030934">
    <property type="entry name" value="Intein_C"/>
</dbReference>
<dbReference type="InterPro" id="IPR036844">
    <property type="entry name" value="Hint_dom_sf"/>
</dbReference>
<dbReference type="InterPro" id="IPR000212">
    <property type="entry name" value="DNA_helicase_UvrD/REP"/>
</dbReference>
<dbReference type="SMART" id="SM00305">
    <property type="entry name" value="HintC"/>
    <property type="match status" value="1"/>
</dbReference>
<proteinExistence type="predicted"/>
<dbReference type="PANTHER" id="PTHR11070">
    <property type="entry name" value="UVRD / RECB / PCRA DNA HELICASE FAMILY MEMBER"/>
    <property type="match status" value="1"/>
</dbReference>
<evidence type="ECO:0000313" key="6">
    <source>
        <dbReference type="EMBL" id="EQM74859.1"/>
    </source>
</evidence>
<sequence length="895" mass="98586">MLTPQVLTVVLMIGPRHPRHSQFLPQAASNRVCEQRAADAAEDHYLGGAGTVRPTEEQQSAVDLFTAGGNVVVEALAGTGKTAALRFMADTAPNRRGLYAAFNRSIAQEAQRRFQGTGVNARTMHSLAYAEYGVPMRHRLGKQPPLKPTEKAQILGITDKYVLTSVEGDGLPGALSRQQLVTCAQHTVNAFLRTLDPDVTADAVYLPPTLEPKLKPAAAAKLRDTIAGFAQTYWRDLQDPNGRLRYIPDAYLKAWALSKPELPFDYILFDECQDADPIITAVLQGQPSQVVAVGDRHQAIYCQPAGTMVEVPVPDVPADEQCRVATCRRRRNHKTSKMCHLHELDRRAGLPIRAIPNGRGRRTQQVPIESLVPGQDVVTYSNGHIFKTGRPISSVSAFDFDGDLVVVEIGGGTRSKYAPKHHCVVRVGDELRDKHVVYMMRRGSQFRVGRVPFTYVSQNGTSGLAARVIQEKADAAWILSIHDDARSAAQREVLVQARYGLPGLRFNPHKLDRIDLNQFWSQLGPNSDRAQVALEAHGRLIDFPLFTRGRYAFTYRRPFVTAAANLIDGMAVLPSDQVHVRRQGTDVGTGEHRANAEAWHTVKVSREAYKGKIYSLEVADHHTYFADGILTHNSWRGAVNAMDAFGGERTMLRRSFRFGPAIAEYANMWLEALGAPDDMRLIGSDKLATVRRRTPGSGRQPDAVLTRTNAAAIEEIVTAQEHGVDTGIAGEKKSQELRSLAQAALDLKQRGWTSHPELSVFNTWADVRVHADSDDGADMKPLVDLVDRVGADQVVAAIDACVPVDQARTTVSTAHVAKGLEWAQVHIAEDFREPPRKKGIQQPMRAEEARLAYVAATRAKRFLDPRGLEWFPRFLEAGGTVAEPSAGYAEMKEAS</sequence>
<dbReference type="SUPFAM" id="SSF52540">
    <property type="entry name" value="P-loop containing nucleoside triphosphate hydrolases"/>
    <property type="match status" value="2"/>
</dbReference>
<keyword evidence="1" id="KW-0547">Nucleotide-binding</keyword>
<dbReference type="CDD" id="cd00081">
    <property type="entry name" value="Hint"/>
    <property type="match status" value="1"/>
</dbReference>
<evidence type="ECO:0000256" key="3">
    <source>
        <dbReference type="ARBA" id="ARBA00022806"/>
    </source>
</evidence>
<feature type="domain" description="Hint" evidence="5">
    <location>
        <begin position="593"/>
        <end position="639"/>
    </location>
</feature>